<reference evidence="1" key="1">
    <citation type="submission" date="2022-03" db="EMBL/GenBank/DDBJ databases">
        <authorList>
            <person name="Tunstrom K."/>
        </authorList>
    </citation>
    <scope>NUCLEOTIDE SEQUENCE</scope>
</reference>
<evidence type="ECO:0000313" key="2">
    <source>
        <dbReference type="Proteomes" id="UP001153954"/>
    </source>
</evidence>
<accession>A0AAU9U9V7</accession>
<evidence type="ECO:0000313" key="1">
    <source>
        <dbReference type="EMBL" id="CAH2095667.1"/>
    </source>
</evidence>
<dbReference type="AlphaFoldDB" id="A0AAU9U9V7"/>
<organism evidence="1 2">
    <name type="scientific">Euphydryas editha</name>
    <name type="common">Edith's checkerspot</name>
    <dbReference type="NCBI Taxonomy" id="104508"/>
    <lineage>
        <taxon>Eukaryota</taxon>
        <taxon>Metazoa</taxon>
        <taxon>Ecdysozoa</taxon>
        <taxon>Arthropoda</taxon>
        <taxon>Hexapoda</taxon>
        <taxon>Insecta</taxon>
        <taxon>Pterygota</taxon>
        <taxon>Neoptera</taxon>
        <taxon>Endopterygota</taxon>
        <taxon>Lepidoptera</taxon>
        <taxon>Glossata</taxon>
        <taxon>Ditrysia</taxon>
        <taxon>Papilionoidea</taxon>
        <taxon>Nymphalidae</taxon>
        <taxon>Nymphalinae</taxon>
        <taxon>Euphydryas</taxon>
    </lineage>
</organism>
<comment type="caution">
    <text evidence="1">The sequence shown here is derived from an EMBL/GenBank/DDBJ whole genome shotgun (WGS) entry which is preliminary data.</text>
</comment>
<keyword evidence="2" id="KW-1185">Reference proteome</keyword>
<dbReference type="Proteomes" id="UP001153954">
    <property type="component" value="Unassembled WGS sequence"/>
</dbReference>
<dbReference type="EMBL" id="CAKOGL010000015">
    <property type="protein sequence ID" value="CAH2095667.1"/>
    <property type="molecule type" value="Genomic_DNA"/>
</dbReference>
<gene>
    <name evidence="1" type="ORF">EEDITHA_LOCUS11094</name>
</gene>
<sequence length="139" mass="15803">MTTFTNEEYADFFICYGYCNCVSLRAREEYIARYPGRRVPDISVSDGVYRRLRETGSVSRRRTDLGRPRINEDDEEQDNEIIHFDWIGRGFSTTGAPRTTEGVSESEWTLIIPIGGSGEVDLHRGQLGVQTLTPMCGRT</sequence>
<proteinExistence type="predicted"/>
<protein>
    <recommendedName>
        <fullName evidence="3">DUF4817 domain-containing protein</fullName>
    </recommendedName>
</protein>
<name>A0AAU9U9V7_EUPED</name>
<evidence type="ECO:0008006" key="3">
    <source>
        <dbReference type="Google" id="ProtNLM"/>
    </source>
</evidence>